<comment type="caution">
    <text evidence="1">The sequence shown here is derived from an EMBL/GenBank/DDBJ whole genome shotgun (WGS) entry which is preliminary data.</text>
</comment>
<dbReference type="AlphaFoldDB" id="A0A9N8EYK7"/>
<accession>A0A9N8EYK7</accession>
<organism evidence="1 2">
    <name type="scientific">Seminavis robusta</name>
    <dbReference type="NCBI Taxonomy" id="568900"/>
    <lineage>
        <taxon>Eukaryota</taxon>
        <taxon>Sar</taxon>
        <taxon>Stramenopiles</taxon>
        <taxon>Ochrophyta</taxon>
        <taxon>Bacillariophyta</taxon>
        <taxon>Bacillariophyceae</taxon>
        <taxon>Bacillariophycidae</taxon>
        <taxon>Naviculales</taxon>
        <taxon>Naviculaceae</taxon>
        <taxon>Seminavis</taxon>
    </lineage>
</organism>
<dbReference type="Proteomes" id="UP001153069">
    <property type="component" value="Unassembled WGS sequence"/>
</dbReference>
<reference evidence="1" key="1">
    <citation type="submission" date="2020-06" db="EMBL/GenBank/DDBJ databases">
        <authorList>
            <consortium name="Plant Systems Biology data submission"/>
        </authorList>
    </citation>
    <scope>NUCLEOTIDE SEQUENCE</scope>
    <source>
        <strain evidence="1">D6</strain>
    </source>
</reference>
<protein>
    <submittedName>
        <fullName evidence="1">Uncharacterized protein</fullName>
    </submittedName>
</protein>
<name>A0A9N8EYK7_9STRA</name>
<dbReference type="EMBL" id="CAICTM010002568">
    <property type="protein sequence ID" value="CAB9529641.1"/>
    <property type="molecule type" value="Genomic_DNA"/>
</dbReference>
<sequence length="149" mass="16717">MCVLPLHEVAERGEDFVEDSPSCRSAQIDPGLESRVAESEGALDAMKQLLLTQRTCVSECCTRRRKARKETIDRSLIQSRHEECARTLNQQSVPPSPACNEVKQKDRTLTAFEDHKVASGANIYKCCTQVDNLSPRVDNHDKRGFDALE</sequence>
<gene>
    <name evidence="1" type="ORF">SEMRO_2570_G331540.1</name>
</gene>
<evidence type="ECO:0000313" key="1">
    <source>
        <dbReference type="EMBL" id="CAB9529641.1"/>
    </source>
</evidence>
<proteinExistence type="predicted"/>
<evidence type="ECO:0000313" key="2">
    <source>
        <dbReference type="Proteomes" id="UP001153069"/>
    </source>
</evidence>
<keyword evidence="2" id="KW-1185">Reference proteome</keyword>